<keyword evidence="4 8" id="KW-0732">Signal</keyword>
<dbReference type="PANTHER" id="PTHR30600:SF10">
    <property type="entry name" value="BLL6722 PROTEIN"/>
    <property type="match status" value="1"/>
</dbReference>
<evidence type="ECO:0000259" key="9">
    <source>
        <dbReference type="PROSITE" id="PS51007"/>
    </source>
</evidence>
<dbReference type="GO" id="GO:0020037">
    <property type="term" value="F:heme binding"/>
    <property type="evidence" value="ECO:0007669"/>
    <property type="project" value="InterPro"/>
</dbReference>
<protein>
    <submittedName>
        <fullName evidence="10">Cytochrome c peroxidase</fullName>
        <ecNumber evidence="10">1.11.1.5</ecNumber>
    </submittedName>
</protein>
<dbReference type="GO" id="GO:0004130">
    <property type="term" value="F:cytochrome-c peroxidase activity"/>
    <property type="evidence" value="ECO:0007669"/>
    <property type="project" value="UniProtKB-EC"/>
</dbReference>
<dbReference type="EC" id="1.11.1.5" evidence="10"/>
<sequence length="427" mass="46491">MNLTSRRFTLATLALAGLIGSSALFVHAATPATPAKPAAATQWPGAADVGRALFFDRGLSGSGQMACASCHDPGHAFAPANNLATQLGGPDMKHQGLRAAPSLRYVLNRAQAWHVESPANLMERLEAQELPPTGGLTWDGRFDRLEDQAAFPLLNADEMANASPAEFAARLRKSPNAAAFRKVFGDKILASDTDALHYAGIALAQYQLNDAAFHPYSSKFDAWLDGKAQLTAQELRGKQLFDDPKSGNCASCHFDVIGANGAHPVFTDYQFEVLGVPRNPELAANKNPHFFDMGLCGPVRQDQAAQKQYCGMFRTPTLRNVATRGAFFHNGRYHDLKTTLQFYVQRDTQPQRWYPVKNGKVAKFDDLPAHLRDNVDTNDEPLTRKRGGKPAWNDAQIEDVIAFLKTLNDADTVVIKQAANPGKAHGG</sequence>
<dbReference type="EMBL" id="JACHHN010000012">
    <property type="protein sequence ID" value="MBB5193575.1"/>
    <property type="molecule type" value="Genomic_DNA"/>
</dbReference>
<evidence type="ECO:0000256" key="5">
    <source>
        <dbReference type="ARBA" id="ARBA00023002"/>
    </source>
</evidence>
<dbReference type="Proteomes" id="UP000543030">
    <property type="component" value="Unassembled WGS sequence"/>
</dbReference>
<feature type="domain" description="Cytochrome c" evidence="9">
    <location>
        <begin position="232"/>
        <end position="408"/>
    </location>
</feature>
<name>A0A840RJU2_9NEIS</name>
<evidence type="ECO:0000256" key="1">
    <source>
        <dbReference type="ARBA" id="ARBA00004196"/>
    </source>
</evidence>
<dbReference type="SUPFAM" id="SSF46626">
    <property type="entry name" value="Cytochrome c"/>
    <property type="match status" value="2"/>
</dbReference>
<dbReference type="GO" id="GO:0009055">
    <property type="term" value="F:electron transfer activity"/>
    <property type="evidence" value="ECO:0007669"/>
    <property type="project" value="InterPro"/>
</dbReference>
<keyword evidence="5 10" id="KW-0560">Oxidoreductase</keyword>
<dbReference type="AlphaFoldDB" id="A0A840RJU2"/>
<keyword evidence="3 7" id="KW-0479">Metal-binding</keyword>
<evidence type="ECO:0000256" key="8">
    <source>
        <dbReference type="SAM" id="SignalP"/>
    </source>
</evidence>
<proteinExistence type="predicted"/>
<organism evidence="10 11">
    <name type="scientific">Silvimonas terrae</name>
    <dbReference type="NCBI Taxonomy" id="300266"/>
    <lineage>
        <taxon>Bacteria</taxon>
        <taxon>Pseudomonadati</taxon>
        <taxon>Pseudomonadota</taxon>
        <taxon>Betaproteobacteria</taxon>
        <taxon>Neisseriales</taxon>
        <taxon>Chitinibacteraceae</taxon>
        <taxon>Silvimonas</taxon>
    </lineage>
</organism>
<dbReference type="PROSITE" id="PS51007">
    <property type="entry name" value="CYTC"/>
    <property type="match status" value="2"/>
</dbReference>
<evidence type="ECO:0000313" key="10">
    <source>
        <dbReference type="EMBL" id="MBB5193575.1"/>
    </source>
</evidence>
<dbReference type="InterPro" id="IPR051395">
    <property type="entry name" value="Cytochrome_c_Peroxidase/MauG"/>
</dbReference>
<dbReference type="PANTHER" id="PTHR30600">
    <property type="entry name" value="CYTOCHROME C PEROXIDASE-RELATED"/>
    <property type="match status" value="1"/>
</dbReference>
<evidence type="ECO:0000256" key="7">
    <source>
        <dbReference type="PROSITE-ProRule" id="PRU00433"/>
    </source>
</evidence>
<comment type="caution">
    <text evidence="10">The sequence shown here is derived from an EMBL/GenBank/DDBJ whole genome shotgun (WGS) entry which is preliminary data.</text>
</comment>
<dbReference type="InterPro" id="IPR036909">
    <property type="entry name" value="Cyt_c-like_dom_sf"/>
</dbReference>
<keyword evidence="11" id="KW-1185">Reference proteome</keyword>
<comment type="subcellular location">
    <subcellularLocation>
        <location evidence="1">Cell envelope</location>
    </subcellularLocation>
</comment>
<evidence type="ECO:0000256" key="2">
    <source>
        <dbReference type="ARBA" id="ARBA00022617"/>
    </source>
</evidence>
<gene>
    <name evidence="10" type="ORF">HNQ50_004333</name>
</gene>
<feature type="chain" id="PRO_5032674016" evidence="8">
    <location>
        <begin position="29"/>
        <end position="427"/>
    </location>
</feature>
<keyword evidence="2 7" id="KW-0349">Heme</keyword>
<dbReference type="GO" id="GO:0030313">
    <property type="term" value="C:cell envelope"/>
    <property type="evidence" value="ECO:0007669"/>
    <property type="project" value="UniProtKB-SubCell"/>
</dbReference>
<feature type="domain" description="Cytochrome c" evidence="9">
    <location>
        <begin position="45"/>
        <end position="158"/>
    </location>
</feature>
<dbReference type="Gene3D" id="1.10.760.10">
    <property type="entry name" value="Cytochrome c-like domain"/>
    <property type="match status" value="2"/>
</dbReference>
<evidence type="ECO:0000313" key="11">
    <source>
        <dbReference type="Proteomes" id="UP000543030"/>
    </source>
</evidence>
<dbReference type="InterPro" id="IPR009056">
    <property type="entry name" value="Cyt_c-like_dom"/>
</dbReference>
<dbReference type="RefSeq" id="WP_184103308.1">
    <property type="nucleotide sequence ID" value="NZ_JACHHN010000012.1"/>
</dbReference>
<reference evidence="10 11" key="1">
    <citation type="submission" date="2020-08" db="EMBL/GenBank/DDBJ databases">
        <title>Genomic Encyclopedia of Type Strains, Phase IV (KMG-IV): sequencing the most valuable type-strain genomes for metagenomic binning, comparative biology and taxonomic classification.</title>
        <authorList>
            <person name="Goeker M."/>
        </authorList>
    </citation>
    <scope>NUCLEOTIDE SEQUENCE [LARGE SCALE GENOMIC DNA]</scope>
    <source>
        <strain evidence="10 11">DSM 18233</strain>
    </source>
</reference>
<evidence type="ECO:0000256" key="3">
    <source>
        <dbReference type="ARBA" id="ARBA00022723"/>
    </source>
</evidence>
<accession>A0A840RJU2</accession>
<feature type="signal peptide" evidence="8">
    <location>
        <begin position="1"/>
        <end position="28"/>
    </location>
</feature>
<evidence type="ECO:0000256" key="4">
    <source>
        <dbReference type="ARBA" id="ARBA00022729"/>
    </source>
</evidence>
<dbReference type="GO" id="GO:0046872">
    <property type="term" value="F:metal ion binding"/>
    <property type="evidence" value="ECO:0007669"/>
    <property type="project" value="UniProtKB-KW"/>
</dbReference>
<dbReference type="Pfam" id="PF03150">
    <property type="entry name" value="CCP_MauG"/>
    <property type="match status" value="1"/>
</dbReference>
<keyword evidence="10" id="KW-0575">Peroxidase</keyword>
<evidence type="ECO:0000256" key="6">
    <source>
        <dbReference type="ARBA" id="ARBA00023004"/>
    </source>
</evidence>
<dbReference type="InterPro" id="IPR004852">
    <property type="entry name" value="Di-haem_cyt_c_peroxidsae"/>
</dbReference>
<keyword evidence="6 7" id="KW-0408">Iron</keyword>